<name>A0A0W0RKK5_LEGBO</name>
<dbReference type="Pfam" id="PF01609">
    <property type="entry name" value="DDE_Tnp_1"/>
    <property type="match status" value="1"/>
</dbReference>
<dbReference type="InterPro" id="IPR012337">
    <property type="entry name" value="RNaseH-like_sf"/>
</dbReference>
<dbReference type="GO" id="GO:0006313">
    <property type="term" value="P:DNA transposition"/>
    <property type="evidence" value="ECO:0007669"/>
    <property type="project" value="InterPro"/>
</dbReference>
<evidence type="ECO:0000313" key="3">
    <source>
        <dbReference type="Proteomes" id="UP000054695"/>
    </source>
</evidence>
<organism evidence="2 3">
    <name type="scientific">Legionella bozemanae</name>
    <name type="common">Fluoribacter bozemanae</name>
    <dbReference type="NCBI Taxonomy" id="447"/>
    <lineage>
        <taxon>Bacteria</taxon>
        <taxon>Pseudomonadati</taxon>
        <taxon>Pseudomonadota</taxon>
        <taxon>Gammaproteobacteria</taxon>
        <taxon>Legionellales</taxon>
        <taxon>Legionellaceae</taxon>
        <taxon>Legionella</taxon>
    </lineage>
</organism>
<dbReference type="NCBIfam" id="NF033591">
    <property type="entry name" value="transpos_IS4_2"/>
    <property type="match status" value="1"/>
</dbReference>
<sequence>MFRTIHGKRLSPLCLFVEALIREKKLSLTRLGRALKNKTQEKHNIKRCDRFLGNKLLHQERQSIYKEVAHRLIGTIERPLILVDWSHVPNTTHYLLRASLVAKGRALSIYEEVFTKQYENSNKAHRQFLHHLKTLLPETCRPILITDAGFYNSWFRLVLNQGWDYIGRIRGIKPVRSPQNSKKDCSGGLCCGI</sequence>
<dbReference type="InterPro" id="IPR047658">
    <property type="entry name" value="IS4-like_transpos"/>
</dbReference>
<keyword evidence="3" id="KW-1185">Reference proteome</keyword>
<dbReference type="AlphaFoldDB" id="A0A0W0RKK5"/>
<evidence type="ECO:0000259" key="1">
    <source>
        <dbReference type="Pfam" id="PF01609"/>
    </source>
</evidence>
<dbReference type="GO" id="GO:0003677">
    <property type="term" value="F:DNA binding"/>
    <property type="evidence" value="ECO:0007669"/>
    <property type="project" value="InterPro"/>
</dbReference>
<dbReference type="PATRIC" id="fig|447.4.peg.2553"/>
<evidence type="ECO:0000313" key="2">
    <source>
        <dbReference type="EMBL" id="KTC71577.1"/>
    </source>
</evidence>
<dbReference type="PANTHER" id="PTHR35404">
    <property type="entry name" value="TRANSPOSASE OF TN10"/>
    <property type="match status" value="1"/>
</dbReference>
<proteinExistence type="predicted"/>
<protein>
    <submittedName>
        <fullName evidence="2">IS4-like transposase</fullName>
    </submittedName>
</protein>
<dbReference type="Proteomes" id="UP000054695">
    <property type="component" value="Unassembled WGS sequence"/>
</dbReference>
<dbReference type="PANTHER" id="PTHR35404:SF8">
    <property type="entry name" value="TRANSPOSASE OF TN10"/>
    <property type="match status" value="1"/>
</dbReference>
<dbReference type="InterPro" id="IPR002559">
    <property type="entry name" value="Transposase_11"/>
</dbReference>
<dbReference type="GO" id="GO:0004803">
    <property type="term" value="F:transposase activity"/>
    <property type="evidence" value="ECO:0007669"/>
    <property type="project" value="InterPro"/>
</dbReference>
<dbReference type="RefSeq" id="WP_058460031.1">
    <property type="nucleotide sequence ID" value="NZ_CAAAIY010000045.1"/>
</dbReference>
<accession>A0A0W0RKK5</accession>
<reference evidence="2 3" key="1">
    <citation type="submission" date="2015-11" db="EMBL/GenBank/DDBJ databases">
        <title>Genomic analysis of 38 Legionella species identifies large and diverse effector repertoires.</title>
        <authorList>
            <person name="Burstein D."/>
            <person name="Amaro F."/>
            <person name="Zusman T."/>
            <person name="Lifshitz Z."/>
            <person name="Cohen O."/>
            <person name="Gilbert J.A."/>
            <person name="Pupko T."/>
            <person name="Shuman H.A."/>
            <person name="Segal G."/>
        </authorList>
    </citation>
    <scope>NUCLEOTIDE SEQUENCE [LARGE SCALE GENOMIC DNA]</scope>
    <source>
        <strain evidence="2 3">WIGA</strain>
    </source>
</reference>
<feature type="domain" description="Transposase IS4-like" evidence="1">
    <location>
        <begin position="78"/>
        <end position="171"/>
    </location>
</feature>
<comment type="caution">
    <text evidence="2">The sequence shown here is derived from an EMBL/GenBank/DDBJ whole genome shotgun (WGS) entry which is preliminary data.</text>
</comment>
<gene>
    <name evidence="2" type="ORF">Lboz_2406</name>
</gene>
<dbReference type="SUPFAM" id="SSF53098">
    <property type="entry name" value="Ribonuclease H-like"/>
    <property type="match status" value="1"/>
</dbReference>
<dbReference type="OrthoDB" id="6140187at2"/>
<dbReference type="EMBL" id="LNXU01000027">
    <property type="protein sequence ID" value="KTC71577.1"/>
    <property type="molecule type" value="Genomic_DNA"/>
</dbReference>